<reference evidence="1" key="1">
    <citation type="submission" date="2021-04" db="EMBL/GenBank/DDBJ databases">
        <authorList>
            <consortium name="Molecular Ecology Group"/>
        </authorList>
    </citation>
    <scope>NUCLEOTIDE SEQUENCE</scope>
</reference>
<comment type="caution">
    <text evidence="1">The sequence shown here is derived from an EMBL/GenBank/DDBJ whole genome shotgun (WGS) entry which is preliminary data.</text>
</comment>
<protein>
    <submittedName>
        <fullName evidence="1">Uncharacterized protein</fullName>
    </submittedName>
</protein>
<dbReference type="AlphaFoldDB" id="A0A8S3ZNQ8"/>
<dbReference type="Proteomes" id="UP000678393">
    <property type="component" value="Unassembled WGS sequence"/>
</dbReference>
<accession>A0A8S3ZNQ8</accession>
<evidence type="ECO:0000313" key="1">
    <source>
        <dbReference type="EMBL" id="CAG5129480.1"/>
    </source>
</evidence>
<keyword evidence="2" id="KW-1185">Reference proteome</keyword>
<name>A0A8S3ZNQ8_9EUPU</name>
<organism evidence="1 2">
    <name type="scientific">Candidula unifasciata</name>
    <dbReference type="NCBI Taxonomy" id="100452"/>
    <lineage>
        <taxon>Eukaryota</taxon>
        <taxon>Metazoa</taxon>
        <taxon>Spiralia</taxon>
        <taxon>Lophotrochozoa</taxon>
        <taxon>Mollusca</taxon>
        <taxon>Gastropoda</taxon>
        <taxon>Heterobranchia</taxon>
        <taxon>Euthyneura</taxon>
        <taxon>Panpulmonata</taxon>
        <taxon>Eupulmonata</taxon>
        <taxon>Stylommatophora</taxon>
        <taxon>Helicina</taxon>
        <taxon>Helicoidea</taxon>
        <taxon>Geomitridae</taxon>
        <taxon>Candidula</taxon>
    </lineage>
</organism>
<gene>
    <name evidence="1" type="ORF">CUNI_LOCUS15038</name>
</gene>
<dbReference type="EMBL" id="CAJHNH020003513">
    <property type="protein sequence ID" value="CAG5129480.1"/>
    <property type="molecule type" value="Genomic_DNA"/>
</dbReference>
<evidence type="ECO:0000313" key="2">
    <source>
        <dbReference type="Proteomes" id="UP000678393"/>
    </source>
</evidence>
<proteinExistence type="predicted"/>
<sequence>MQAQTHYGNFIITMQGGVFTIYWTKCCIAESKNCQSYPRRHLLCTTDPK</sequence>